<gene>
    <name evidence="1" type="ORF">UY3_15501</name>
</gene>
<dbReference type="AlphaFoldDB" id="M7AWJ3"/>
<dbReference type="Proteomes" id="UP000031443">
    <property type="component" value="Unassembled WGS sequence"/>
</dbReference>
<dbReference type="EMBL" id="KB570558">
    <property type="protein sequence ID" value="EMP27410.1"/>
    <property type="molecule type" value="Genomic_DNA"/>
</dbReference>
<reference evidence="2" key="1">
    <citation type="journal article" date="2013" name="Nat. Genet.">
        <title>The draft genomes of soft-shell turtle and green sea turtle yield insights into the development and evolution of the turtle-specific body plan.</title>
        <authorList>
            <person name="Wang Z."/>
            <person name="Pascual-Anaya J."/>
            <person name="Zadissa A."/>
            <person name="Li W."/>
            <person name="Niimura Y."/>
            <person name="Huang Z."/>
            <person name="Li C."/>
            <person name="White S."/>
            <person name="Xiong Z."/>
            <person name="Fang D."/>
            <person name="Wang B."/>
            <person name="Ming Y."/>
            <person name="Chen Y."/>
            <person name="Zheng Y."/>
            <person name="Kuraku S."/>
            <person name="Pignatelli M."/>
            <person name="Herrero J."/>
            <person name="Beal K."/>
            <person name="Nozawa M."/>
            <person name="Li Q."/>
            <person name="Wang J."/>
            <person name="Zhang H."/>
            <person name="Yu L."/>
            <person name="Shigenobu S."/>
            <person name="Wang J."/>
            <person name="Liu J."/>
            <person name="Flicek P."/>
            <person name="Searle S."/>
            <person name="Wang J."/>
            <person name="Kuratani S."/>
            <person name="Yin Y."/>
            <person name="Aken B."/>
            <person name="Zhang G."/>
            <person name="Irie N."/>
        </authorList>
    </citation>
    <scope>NUCLEOTIDE SEQUENCE [LARGE SCALE GENOMIC DNA]</scope>
</reference>
<accession>M7AWJ3</accession>
<proteinExistence type="predicted"/>
<evidence type="ECO:0000313" key="1">
    <source>
        <dbReference type="EMBL" id="EMP27410.1"/>
    </source>
</evidence>
<sequence>MMTYGPDKLFIFRALLLNSGEFILVPKNTMVKLGAIVLCHLGPKFHEAKREIVEAFRGHYFPMDSNLMASLDKEHFHAAHVMVRWNGNHGLGELPADKVNGKDMAQGGGQQEAITLIGVPHEGLGFGVGFRRMHQRLSQRSSSELLLM</sequence>
<evidence type="ECO:0000313" key="2">
    <source>
        <dbReference type="Proteomes" id="UP000031443"/>
    </source>
</evidence>
<name>M7AWJ3_CHEMY</name>
<keyword evidence="2" id="KW-1185">Reference proteome</keyword>
<organism evidence="1 2">
    <name type="scientific">Chelonia mydas</name>
    <name type="common">Green sea-turtle</name>
    <name type="synonym">Chelonia agassizi</name>
    <dbReference type="NCBI Taxonomy" id="8469"/>
    <lineage>
        <taxon>Eukaryota</taxon>
        <taxon>Metazoa</taxon>
        <taxon>Chordata</taxon>
        <taxon>Craniata</taxon>
        <taxon>Vertebrata</taxon>
        <taxon>Euteleostomi</taxon>
        <taxon>Archelosauria</taxon>
        <taxon>Testudinata</taxon>
        <taxon>Testudines</taxon>
        <taxon>Cryptodira</taxon>
        <taxon>Durocryptodira</taxon>
        <taxon>Americhelydia</taxon>
        <taxon>Chelonioidea</taxon>
        <taxon>Cheloniidae</taxon>
        <taxon>Chelonia</taxon>
    </lineage>
</organism>
<protein>
    <submittedName>
        <fullName evidence="1">Uncharacterized protein</fullName>
    </submittedName>
</protein>